<protein>
    <submittedName>
        <fullName evidence="3">Zinc ribbon domain-containing protein</fullName>
    </submittedName>
</protein>
<comment type="caution">
    <text evidence="3">The sequence shown here is derived from an EMBL/GenBank/DDBJ whole genome shotgun (WGS) entry which is preliminary data.</text>
</comment>
<evidence type="ECO:0000313" key="3">
    <source>
        <dbReference type="EMBL" id="MBP0725660.1"/>
    </source>
</evidence>
<reference evidence="3" key="1">
    <citation type="submission" date="2021-04" db="EMBL/GenBank/DDBJ databases">
        <title>Genome seq and assembly of Bacillus sp.</title>
        <authorList>
            <person name="Chhetri G."/>
        </authorList>
    </citation>
    <scope>NUCLEOTIDE SEQUENCE</scope>
    <source>
        <strain evidence="3">RG28</strain>
    </source>
</reference>
<name>A0A940SJ44_9BACI</name>
<evidence type="ECO:0000259" key="2">
    <source>
        <dbReference type="Pfam" id="PF12674"/>
    </source>
</evidence>
<organism evidence="3 4">
    <name type="scientific">Gottfriedia endophytica</name>
    <dbReference type="NCBI Taxonomy" id="2820819"/>
    <lineage>
        <taxon>Bacteria</taxon>
        <taxon>Bacillati</taxon>
        <taxon>Bacillota</taxon>
        <taxon>Bacilli</taxon>
        <taxon>Bacillales</taxon>
        <taxon>Bacillaceae</taxon>
        <taxon>Gottfriedia</taxon>
    </lineage>
</organism>
<dbReference type="AlphaFoldDB" id="A0A940SJ44"/>
<dbReference type="EMBL" id="JAGIYQ010000006">
    <property type="protein sequence ID" value="MBP0725660.1"/>
    <property type="molecule type" value="Genomic_DNA"/>
</dbReference>
<feature type="region of interest" description="Disordered" evidence="1">
    <location>
        <begin position="1"/>
        <end position="30"/>
    </location>
</feature>
<dbReference type="InterPro" id="IPR025868">
    <property type="entry name" value="Zn_ribbon_dom_put"/>
</dbReference>
<proteinExistence type="predicted"/>
<dbReference type="Pfam" id="PF12674">
    <property type="entry name" value="Zn_ribbon_2"/>
    <property type="match status" value="1"/>
</dbReference>
<evidence type="ECO:0000256" key="1">
    <source>
        <dbReference type="SAM" id="MobiDB-lite"/>
    </source>
</evidence>
<keyword evidence="4" id="KW-1185">Reference proteome</keyword>
<feature type="domain" description="Putative zinc ribbon" evidence="2">
    <location>
        <begin position="6"/>
        <end position="84"/>
    </location>
</feature>
<accession>A0A940SJ44</accession>
<dbReference type="RefSeq" id="WP_209405459.1">
    <property type="nucleotide sequence ID" value="NZ_JAGIYQ010000006.1"/>
</dbReference>
<gene>
    <name evidence="3" type="ORF">J5Y03_10805</name>
</gene>
<dbReference type="Proteomes" id="UP000682134">
    <property type="component" value="Unassembled WGS sequence"/>
</dbReference>
<evidence type="ECO:0000313" key="4">
    <source>
        <dbReference type="Proteomes" id="UP000682134"/>
    </source>
</evidence>
<feature type="compositionally biased region" description="Basic and acidic residues" evidence="1">
    <location>
        <begin position="13"/>
        <end position="28"/>
    </location>
</feature>
<sequence>MKYKNCQSCGMPLKRDENGGGTEKDGSKSHKYCSHCYVNGEFTQPNFTMNEMKELVEEKIKEFRMPTFLAKFFTRNIHKLERWKNN</sequence>